<name>A0A8T0E0A1_ARGBR</name>
<feature type="chain" id="PRO_5035800290" evidence="3">
    <location>
        <begin position="17"/>
        <end position="347"/>
    </location>
</feature>
<reference evidence="4" key="1">
    <citation type="journal article" date="2020" name="bioRxiv">
        <title>Chromosome-level reference genome of the European wasp spider Argiope bruennichi: a resource for studies on range expansion and evolutionary adaptation.</title>
        <authorList>
            <person name="Sheffer M.M."/>
            <person name="Hoppe A."/>
            <person name="Krehenwinkel H."/>
            <person name="Uhl G."/>
            <person name="Kuss A.W."/>
            <person name="Jensen L."/>
            <person name="Jensen C."/>
            <person name="Gillespie R.G."/>
            <person name="Hoff K.J."/>
            <person name="Prost S."/>
        </authorList>
    </citation>
    <scope>NUCLEOTIDE SEQUENCE</scope>
</reference>
<evidence type="ECO:0000313" key="5">
    <source>
        <dbReference type="Proteomes" id="UP000807504"/>
    </source>
</evidence>
<feature type="compositionally biased region" description="Acidic residues" evidence="1">
    <location>
        <begin position="89"/>
        <end position="100"/>
    </location>
</feature>
<comment type="caution">
    <text evidence="4">The sequence shown here is derived from an EMBL/GenBank/DDBJ whole genome shotgun (WGS) entry which is preliminary data.</text>
</comment>
<feature type="compositionally biased region" description="Basic and acidic residues" evidence="1">
    <location>
        <begin position="68"/>
        <end position="79"/>
    </location>
</feature>
<keyword evidence="2" id="KW-0812">Transmembrane</keyword>
<proteinExistence type="predicted"/>
<evidence type="ECO:0000256" key="1">
    <source>
        <dbReference type="SAM" id="MobiDB-lite"/>
    </source>
</evidence>
<feature type="signal peptide" evidence="3">
    <location>
        <begin position="1"/>
        <end position="16"/>
    </location>
</feature>
<evidence type="ECO:0000256" key="2">
    <source>
        <dbReference type="SAM" id="Phobius"/>
    </source>
</evidence>
<feature type="transmembrane region" description="Helical" evidence="2">
    <location>
        <begin position="186"/>
        <end position="206"/>
    </location>
</feature>
<dbReference type="AlphaFoldDB" id="A0A8T0E0A1"/>
<accession>A0A8T0E0A1</accession>
<dbReference type="Proteomes" id="UP000807504">
    <property type="component" value="Unassembled WGS sequence"/>
</dbReference>
<sequence length="347" mass="38893">MYFAAVSFLAVVCVVGAVLYDAPSAESEFRSNRTGRVLKPTYKSPDPIVYKSGGYFGREVQPPSNFNDETKIDRQDPPKMPRGFADFVSGEEDSYSPPEDDQNRGWSPYYVPPLSDSMYDSSSSVDWNVWKREDERSSNYADFPYQKYSPDYSDMIMMMQAMKKMDSNTGAKPGLLTRILDNPTTLVMATFIPISLLLAAAIPVIVNVMMNGVTIPALFTTVGTKSRGISIENSTDLLRPILESLADFNNRYLDSDDCFQKIFCKMTKENTTTTTNVPGAKYLKQAVNAATFIVNDDLLNNYGIKNLVDSVKSGRCEDIQCEKKGRSLTPSLLRIINEEIYNYNFTS</sequence>
<keyword evidence="5" id="KW-1185">Reference proteome</keyword>
<keyword evidence="2" id="KW-0472">Membrane</keyword>
<keyword evidence="3" id="KW-0732">Signal</keyword>
<organism evidence="4 5">
    <name type="scientific">Argiope bruennichi</name>
    <name type="common">Wasp spider</name>
    <name type="synonym">Aranea bruennichi</name>
    <dbReference type="NCBI Taxonomy" id="94029"/>
    <lineage>
        <taxon>Eukaryota</taxon>
        <taxon>Metazoa</taxon>
        <taxon>Ecdysozoa</taxon>
        <taxon>Arthropoda</taxon>
        <taxon>Chelicerata</taxon>
        <taxon>Arachnida</taxon>
        <taxon>Araneae</taxon>
        <taxon>Araneomorphae</taxon>
        <taxon>Entelegynae</taxon>
        <taxon>Araneoidea</taxon>
        <taxon>Araneidae</taxon>
        <taxon>Argiope</taxon>
    </lineage>
</organism>
<reference evidence="4" key="2">
    <citation type="submission" date="2020-06" db="EMBL/GenBank/DDBJ databases">
        <authorList>
            <person name="Sheffer M."/>
        </authorList>
    </citation>
    <scope>NUCLEOTIDE SEQUENCE</scope>
</reference>
<gene>
    <name evidence="4" type="ORF">HNY73_022008</name>
</gene>
<keyword evidence="2" id="KW-1133">Transmembrane helix</keyword>
<evidence type="ECO:0000313" key="4">
    <source>
        <dbReference type="EMBL" id="KAF8763873.1"/>
    </source>
</evidence>
<evidence type="ECO:0000256" key="3">
    <source>
        <dbReference type="SAM" id="SignalP"/>
    </source>
</evidence>
<feature type="region of interest" description="Disordered" evidence="1">
    <location>
        <begin position="59"/>
        <end position="106"/>
    </location>
</feature>
<protein>
    <submittedName>
        <fullName evidence="4">Uncharacterized protein</fullName>
    </submittedName>
</protein>
<dbReference type="EMBL" id="JABXBU010002231">
    <property type="protein sequence ID" value="KAF8763873.1"/>
    <property type="molecule type" value="Genomic_DNA"/>
</dbReference>